<dbReference type="PANTHER" id="PTHR23277:SF107">
    <property type="entry name" value="HEMICENTIN-1"/>
    <property type="match status" value="1"/>
</dbReference>
<dbReference type="PANTHER" id="PTHR23277">
    <property type="entry name" value="NECTIN-RELATED"/>
    <property type="match status" value="1"/>
</dbReference>
<keyword evidence="4" id="KW-0732">Signal</keyword>
<sequence length="883" mass="96896">MWKLLPKCFDEVIRWNIHRVLWESLALIGREEHLTLMATGILWAPAQSAGDVEVDVEVEVEKNVTGVLGEEVVLRCQYTGQEDLIMSSWALKEGRKTKRLAGYAQEPFSNNKDFSVPVSARNLTVSMQITSLKAEREYWCSFSTREDLWERSVFLTVLARPDVHTNVESTVENGTHYQMASCSAIAGKPAAAISWSIDSDHTKDGGFSVSETTSPHHNGTATQTSVLRFPTHLQEAAEVTCVVSHPALPEPIQEAVRVHTYVAPTVTLETRSVGEGAELQEVSCVAAGGRPAPSITWLLSGDPPEDPPVVSMQRDEETDTVTVTSSVRLRAYLHEGENVTCVVTHPKLPWQLQETVTLPTYELSSVRVFRQESAEMHSGNEVEGQVVLPEGQKNVSFRWEAAGNVPHYQVTCARENGSLPEGVEVTGNVLYFEGPIEPLHAGIYNCQASYYSHILSVPLEIVVTPIVVLPGAHGGVCVIEHPALVTSQTRPMTLPACESPNVTISSSSVWEENTEYTEVECSVAGGENRATISWSVEDGDCEDCASELAKSLTACLVGHPALRAPERREIWVPSTERGPSPSLQSPVSPVPLVPIFSVGQQKGSALWLAVCKLKRAPASVNISWVLPENSTGRTTFRSGREGRGLWAKSTYEFPLAQQEGKNLTCLIQDGHNTGERTLHIPQFYISSLRVLNKTTSYHWPLEEGPVTYRVALQAHTPGQRILLRVHGNVPQHNITCTRSDGSAVRMEGEAMAFPPEVSEKDAGLYTCHASFYHHSATVLIQVEVTSDDLQLWMLAAICFSSAAAVSLILVVSICVFCKRNGSDGARSKHEASHRKRESLTALTSLMQDPCSPELKNPHAAGRKYTEYAELVRYSIVIDVKTTV</sequence>
<feature type="domain" description="Ig-like" evidence="12">
    <location>
        <begin position="627"/>
        <end position="785"/>
    </location>
</feature>
<dbReference type="Pfam" id="PF07686">
    <property type="entry name" value="V-set"/>
    <property type="match status" value="1"/>
</dbReference>
<keyword evidence="7 11" id="KW-1133">Transmembrane helix</keyword>
<evidence type="ECO:0000256" key="8">
    <source>
        <dbReference type="ARBA" id="ARBA00023136"/>
    </source>
</evidence>
<evidence type="ECO:0000256" key="6">
    <source>
        <dbReference type="ARBA" id="ARBA00022889"/>
    </source>
</evidence>
<dbReference type="GO" id="GO:0007156">
    <property type="term" value="P:homophilic cell adhesion via plasma membrane adhesion molecules"/>
    <property type="evidence" value="ECO:0007669"/>
    <property type="project" value="TreeGrafter"/>
</dbReference>
<evidence type="ECO:0000313" key="13">
    <source>
        <dbReference type="EMBL" id="KAJ8368457.1"/>
    </source>
</evidence>
<dbReference type="GO" id="GO:0016020">
    <property type="term" value="C:membrane"/>
    <property type="evidence" value="ECO:0007669"/>
    <property type="project" value="UniProtKB-SubCell"/>
</dbReference>
<feature type="domain" description="Ig-like" evidence="12">
    <location>
        <begin position="359"/>
        <end position="456"/>
    </location>
</feature>
<dbReference type="OrthoDB" id="8915289at2759"/>
<evidence type="ECO:0000256" key="5">
    <source>
        <dbReference type="ARBA" id="ARBA00022737"/>
    </source>
</evidence>
<dbReference type="Pfam" id="PF08205">
    <property type="entry name" value="C2-set_2"/>
    <property type="match status" value="2"/>
</dbReference>
<evidence type="ECO:0000313" key="14">
    <source>
        <dbReference type="Proteomes" id="UP001152622"/>
    </source>
</evidence>
<dbReference type="GO" id="GO:0005912">
    <property type="term" value="C:adherens junction"/>
    <property type="evidence" value="ECO:0007669"/>
    <property type="project" value="TreeGrafter"/>
</dbReference>
<dbReference type="Gene3D" id="2.60.40.10">
    <property type="entry name" value="Immunoglobulins"/>
    <property type="match status" value="4"/>
</dbReference>
<evidence type="ECO:0000256" key="4">
    <source>
        <dbReference type="ARBA" id="ARBA00022729"/>
    </source>
</evidence>
<feature type="domain" description="Ig-like" evidence="12">
    <location>
        <begin position="161"/>
        <end position="257"/>
    </location>
</feature>
<comment type="subcellular location">
    <subcellularLocation>
        <location evidence="1">Membrane</location>
        <topology evidence="1">Single-pass membrane protein</topology>
    </subcellularLocation>
</comment>
<reference evidence="13" key="1">
    <citation type="journal article" date="2023" name="Science">
        <title>Genome structures resolve the early diversification of teleost fishes.</title>
        <authorList>
            <person name="Parey E."/>
            <person name="Louis A."/>
            <person name="Montfort J."/>
            <person name="Bouchez O."/>
            <person name="Roques C."/>
            <person name="Iampietro C."/>
            <person name="Lluch J."/>
            <person name="Castinel A."/>
            <person name="Donnadieu C."/>
            <person name="Desvignes T."/>
            <person name="Floi Bucao C."/>
            <person name="Jouanno E."/>
            <person name="Wen M."/>
            <person name="Mejri S."/>
            <person name="Dirks R."/>
            <person name="Jansen H."/>
            <person name="Henkel C."/>
            <person name="Chen W.J."/>
            <person name="Zahm M."/>
            <person name="Cabau C."/>
            <person name="Klopp C."/>
            <person name="Thompson A.W."/>
            <person name="Robinson-Rechavi M."/>
            <person name="Braasch I."/>
            <person name="Lecointre G."/>
            <person name="Bobe J."/>
            <person name="Postlethwait J.H."/>
            <person name="Berthelot C."/>
            <person name="Roest Crollius H."/>
            <person name="Guiguen Y."/>
        </authorList>
    </citation>
    <scope>NUCLEOTIDE SEQUENCE</scope>
    <source>
        <strain evidence="13">WJC10195</strain>
    </source>
</reference>
<dbReference type="AlphaFoldDB" id="A0A9Q1FVP9"/>
<dbReference type="InterPro" id="IPR003599">
    <property type="entry name" value="Ig_sub"/>
</dbReference>
<dbReference type="Proteomes" id="UP001152622">
    <property type="component" value="Chromosome 3"/>
</dbReference>
<name>A0A9Q1FVP9_SYNKA</name>
<feature type="domain" description="Ig-like" evidence="12">
    <location>
        <begin position="264"/>
        <end position="357"/>
    </location>
</feature>
<keyword evidence="5" id="KW-0677">Repeat</keyword>
<organism evidence="13 14">
    <name type="scientific">Synaphobranchus kaupii</name>
    <name type="common">Kaup's arrowtooth eel</name>
    <dbReference type="NCBI Taxonomy" id="118154"/>
    <lineage>
        <taxon>Eukaryota</taxon>
        <taxon>Metazoa</taxon>
        <taxon>Chordata</taxon>
        <taxon>Craniata</taxon>
        <taxon>Vertebrata</taxon>
        <taxon>Euteleostomi</taxon>
        <taxon>Actinopterygii</taxon>
        <taxon>Neopterygii</taxon>
        <taxon>Teleostei</taxon>
        <taxon>Anguilliformes</taxon>
        <taxon>Synaphobranchidae</taxon>
        <taxon>Synaphobranchus</taxon>
    </lineage>
</organism>
<evidence type="ECO:0000256" key="7">
    <source>
        <dbReference type="ARBA" id="ARBA00022989"/>
    </source>
</evidence>
<dbReference type="PROSITE" id="PS50835">
    <property type="entry name" value="IG_LIKE"/>
    <property type="match status" value="4"/>
</dbReference>
<keyword evidence="9" id="KW-1015">Disulfide bond</keyword>
<proteinExistence type="inferred from homology"/>
<evidence type="ECO:0000256" key="2">
    <source>
        <dbReference type="ARBA" id="ARBA00007810"/>
    </source>
</evidence>
<dbReference type="GO" id="GO:0043296">
    <property type="term" value="C:apical junction complex"/>
    <property type="evidence" value="ECO:0007669"/>
    <property type="project" value="TreeGrafter"/>
</dbReference>
<accession>A0A9Q1FVP9</accession>
<dbReference type="InterPro" id="IPR013162">
    <property type="entry name" value="CD80_C2-set"/>
</dbReference>
<protein>
    <recommendedName>
        <fullName evidence="12">Ig-like domain-containing protein</fullName>
    </recommendedName>
</protein>
<evidence type="ECO:0000256" key="9">
    <source>
        <dbReference type="ARBA" id="ARBA00023157"/>
    </source>
</evidence>
<dbReference type="InterPro" id="IPR036179">
    <property type="entry name" value="Ig-like_dom_sf"/>
</dbReference>
<keyword evidence="10" id="KW-0325">Glycoprotein</keyword>
<dbReference type="EMBL" id="JAINUF010000003">
    <property type="protein sequence ID" value="KAJ8368457.1"/>
    <property type="molecule type" value="Genomic_DNA"/>
</dbReference>
<dbReference type="InterPro" id="IPR013106">
    <property type="entry name" value="Ig_V-set"/>
</dbReference>
<dbReference type="InterPro" id="IPR013783">
    <property type="entry name" value="Ig-like_fold"/>
</dbReference>
<dbReference type="GO" id="GO:0007157">
    <property type="term" value="P:heterophilic cell-cell adhesion via plasma membrane cell adhesion molecules"/>
    <property type="evidence" value="ECO:0007669"/>
    <property type="project" value="TreeGrafter"/>
</dbReference>
<keyword evidence="6" id="KW-0130">Cell adhesion</keyword>
<feature type="transmembrane region" description="Helical" evidence="11">
    <location>
        <begin position="791"/>
        <end position="817"/>
    </location>
</feature>
<dbReference type="SUPFAM" id="SSF48726">
    <property type="entry name" value="Immunoglobulin"/>
    <property type="match status" value="3"/>
</dbReference>
<dbReference type="SMART" id="SM00409">
    <property type="entry name" value="IG"/>
    <property type="match status" value="3"/>
</dbReference>
<evidence type="ECO:0000256" key="1">
    <source>
        <dbReference type="ARBA" id="ARBA00004167"/>
    </source>
</evidence>
<evidence type="ECO:0000256" key="3">
    <source>
        <dbReference type="ARBA" id="ARBA00022692"/>
    </source>
</evidence>
<comment type="similarity">
    <text evidence="2">Belongs to the nectin family.</text>
</comment>
<keyword evidence="14" id="KW-1185">Reference proteome</keyword>
<dbReference type="InterPro" id="IPR051427">
    <property type="entry name" value="Nectin/Nectin-like"/>
</dbReference>
<evidence type="ECO:0000259" key="12">
    <source>
        <dbReference type="PROSITE" id="PS50835"/>
    </source>
</evidence>
<comment type="caution">
    <text evidence="13">The sequence shown here is derived from an EMBL/GenBank/DDBJ whole genome shotgun (WGS) entry which is preliminary data.</text>
</comment>
<gene>
    <name evidence="13" type="ORF">SKAU_G00084850</name>
</gene>
<evidence type="ECO:0000256" key="11">
    <source>
        <dbReference type="SAM" id="Phobius"/>
    </source>
</evidence>
<evidence type="ECO:0000256" key="10">
    <source>
        <dbReference type="ARBA" id="ARBA00023180"/>
    </source>
</evidence>
<dbReference type="InterPro" id="IPR007110">
    <property type="entry name" value="Ig-like_dom"/>
</dbReference>
<keyword evidence="3 11" id="KW-0812">Transmembrane</keyword>
<keyword evidence="8 11" id="KW-0472">Membrane</keyword>